<evidence type="ECO:0000259" key="6">
    <source>
        <dbReference type="Pfam" id="PF04932"/>
    </source>
</evidence>
<sequence length="562" mass="62349">MSQIIFFSLLTVGMLVPDHIPPWQAFHNEAPVFVGLIFATIASLFSKQVVRIRWVGMGISMFFTAIALLQWRFGLLPVGGDAFLLVMYSLGFGLAWSLGFNWKANEGAARLTAMAITFAFVACVSSFIALIQSTGLDMDLAPWVTSVGDSGRAIGNIGQPNQLATLLLMGVIATWILYQQAKLGGATTILLIAVMSMGMVLSQSRTVLLSALCLPVALYLIPQRMRARFSKRPVWIWLGALLFMAISYRYVGNVVVLNTGTSGNMAREVVTTGTRPLMWTQLVAGLSQSPWWGYGFLQTATAQQHGAMLVPGIEQTNYSHNLVLDLLVWCGVPVGVFVTWVGSCWIVRRWRNAADEQTVFALLWLLPFAIHSLLEFPFAYAYFLFPVGLLIGGIDRQSSADGPSPTEQSVALQKRAFAGVVVCFLSLVTFAGWEYLRVEQDFNIARFENRRVGRTPEGYEPPNFTILSHFSVVLHAMRLRAKPGMSSEELEVLRLACQRFSWAALHMRYSTALALNGEPRKARDQMLLMRNLFGPVAYQEAKDALLSLQQQTYPELNQVILP</sequence>
<proteinExistence type="predicted"/>
<feature type="transmembrane region" description="Helical" evidence="5">
    <location>
        <begin position="162"/>
        <end position="178"/>
    </location>
</feature>
<comment type="caution">
    <text evidence="9">The sequence shown here is derived from an EMBL/GenBank/DDBJ whole genome shotgun (WGS) entry which is preliminary data.</text>
</comment>
<comment type="subcellular location">
    <subcellularLocation>
        <location evidence="1">Membrane</location>
        <topology evidence="1">Multi-pass membrane protein</topology>
    </subcellularLocation>
</comment>
<evidence type="ECO:0000259" key="7">
    <source>
        <dbReference type="Pfam" id="PF11846"/>
    </source>
</evidence>
<name>A0ABU1ZNU1_9BURK</name>
<evidence type="ECO:0000256" key="5">
    <source>
        <dbReference type="SAM" id="Phobius"/>
    </source>
</evidence>
<evidence type="ECO:0000259" key="8">
    <source>
        <dbReference type="Pfam" id="PF15864"/>
    </source>
</evidence>
<feature type="transmembrane region" description="Helical" evidence="5">
    <location>
        <begin position="359"/>
        <end position="383"/>
    </location>
</feature>
<dbReference type="PANTHER" id="PTHR37422:SF21">
    <property type="entry name" value="EXOQ-LIKE PROTEIN"/>
    <property type="match status" value="1"/>
</dbReference>
<dbReference type="InterPro" id="IPR051533">
    <property type="entry name" value="WaaL-like"/>
</dbReference>
<evidence type="ECO:0000256" key="2">
    <source>
        <dbReference type="ARBA" id="ARBA00022692"/>
    </source>
</evidence>
<reference evidence="9 10" key="1">
    <citation type="submission" date="2023-07" db="EMBL/GenBank/DDBJ databases">
        <title>Sorghum-associated microbial communities from plants grown in Nebraska, USA.</title>
        <authorList>
            <person name="Schachtman D."/>
        </authorList>
    </citation>
    <scope>NUCLEOTIDE SEQUENCE [LARGE SCALE GENOMIC DNA]</scope>
    <source>
        <strain evidence="9 10">BE308</strain>
    </source>
</reference>
<dbReference type="PANTHER" id="PTHR37422">
    <property type="entry name" value="TEICHURONIC ACID BIOSYNTHESIS PROTEIN TUAE"/>
    <property type="match status" value="1"/>
</dbReference>
<dbReference type="Pfam" id="PF04932">
    <property type="entry name" value="Wzy_C"/>
    <property type="match status" value="1"/>
</dbReference>
<feature type="transmembrane region" description="Helical" evidence="5">
    <location>
        <begin position="52"/>
        <end position="70"/>
    </location>
</feature>
<protein>
    <recommendedName>
        <fullName evidence="11">Virulence factor membrane-bound polymerase C-terminal domain-containing protein</fullName>
    </recommendedName>
</protein>
<dbReference type="InterPro" id="IPR031726">
    <property type="entry name" value="PglL_A"/>
</dbReference>
<evidence type="ECO:0000256" key="1">
    <source>
        <dbReference type="ARBA" id="ARBA00004141"/>
    </source>
</evidence>
<feature type="transmembrane region" description="Helical" evidence="5">
    <location>
        <begin position="183"/>
        <end position="201"/>
    </location>
</feature>
<feature type="transmembrane region" description="Helical" evidence="5">
    <location>
        <begin position="82"/>
        <end position="99"/>
    </location>
</feature>
<feature type="transmembrane region" description="Helical" evidence="5">
    <location>
        <begin position="207"/>
        <end position="222"/>
    </location>
</feature>
<dbReference type="Pfam" id="PF11846">
    <property type="entry name" value="Wzy_C_2"/>
    <property type="match status" value="1"/>
</dbReference>
<dbReference type="RefSeq" id="WP_310343295.1">
    <property type="nucleotide sequence ID" value="NZ_JAVDXO010000005.1"/>
</dbReference>
<dbReference type="Pfam" id="PF15864">
    <property type="entry name" value="PglL_A"/>
    <property type="match status" value="1"/>
</dbReference>
<organism evidence="9 10">
    <name type="scientific">Rhodoferax saidenbachensis</name>
    <dbReference type="NCBI Taxonomy" id="1484693"/>
    <lineage>
        <taxon>Bacteria</taxon>
        <taxon>Pseudomonadati</taxon>
        <taxon>Pseudomonadota</taxon>
        <taxon>Betaproteobacteria</taxon>
        <taxon>Burkholderiales</taxon>
        <taxon>Comamonadaceae</taxon>
        <taxon>Rhodoferax</taxon>
    </lineage>
</organism>
<feature type="transmembrane region" description="Helical" evidence="5">
    <location>
        <begin position="416"/>
        <end position="436"/>
    </location>
</feature>
<keyword evidence="3 5" id="KW-1133">Transmembrane helix</keyword>
<feature type="domain" description="O-antigen ligase-related" evidence="6">
    <location>
        <begin position="191"/>
        <end position="337"/>
    </location>
</feature>
<dbReference type="Proteomes" id="UP001268089">
    <property type="component" value="Unassembled WGS sequence"/>
</dbReference>
<keyword evidence="2 5" id="KW-0812">Transmembrane</keyword>
<dbReference type="InterPro" id="IPR007016">
    <property type="entry name" value="O-antigen_ligase-rel_domated"/>
</dbReference>
<evidence type="ECO:0000313" key="9">
    <source>
        <dbReference type="EMBL" id="MDR7307217.1"/>
    </source>
</evidence>
<accession>A0ABU1ZNU1</accession>
<evidence type="ECO:0008006" key="11">
    <source>
        <dbReference type="Google" id="ProtNLM"/>
    </source>
</evidence>
<dbReference type="EMBL" id="JAVDXO010000005">
    <property type="protein sequence ID" value="MDR7307217.1"/>
    <property type="molecule type" value="Genomic_DNA"/>
</dbReference>
<keyword evidence="4 5" id="KW-0472">Membrane</keyword>
<keyword evidence="10" id="KW-1185">Reference proteome</keyword>
<feature type="transmembrane region" description="Helical" evidence="5">
    <location>
        <begin position="234"/>
        <end position="251"/>
    </location>
</feature>
<feature type="transmembrane region" description="Helical" evidence="5">
    <location>
        <begin position="111"/>
        <end position="131"/>
    </location>
</feature>
<feature type="domain" description="Protein glycosylation ligase" evidence="8">
    <location>
        <begin position="153"/>
        <end position="176"/>
    </location>
</feature>
<evidence type="ECO:0000256" key="4">
    <source>
        <dbReference type="ARBA" id="ARBA00023136"/>
    </source>
</evidence>
<feature type="domain" description="Virulence factor membrane-bound polymerase C-terminal" evidence="7">
    <location>
        <begin position="360"/>
        <end position="540"/>
    </location>
</feature>
<feature type="transmembrane region" description="Helical" evidence="5">
    <location>
        <begin position="326"/>
        <end position="347"/>
    </location>
</feature>
<evidence type="ECO:0000256" key="3">
    <source>
        <dbReference type="ARBA" id="ARBA00022989"/>
    </source>
</evidence>
<feature type="transmembrane region" description="Helical" evidence="5">
    <location>
        <begin position="27"/>
        <end position="45"/>
    </location>
</feature>
<evidence type="ECO:0000313" key="10">
    <source>
        <dbReference type="Proteomes" id="UP001268089"/>
    </source>
</evidence>
<gene>
    <name evidence="9" type="ORF">J2X15_002504</name>
</gene>
<dbReference type="InterPro" id="IPR021797">
    <property type="entry name" value="Wzy_C_2"/>
</dbReference>